<evidence type="ECO:0000313" key="2">
    <source>
        <dbReference type="Proteomes" id="UP000248790"/>
    </source>
</evidence>
<reference evidence="1 2" key="1">
    <citation type="submission" date="2018-06" db="EMBL/GenBank/DDBJ databases">
        <title>Genomic Encyclopedia of Archaeal and Bacterial Type Strains, Phase II (KMG-II): from individual species to whole genera.</title>
        <authorList>
            <person name="Goeker M."/>
        </authorList>
    </citation>
    <scope>NUCLEOTIDE SEQUENCE [LARGE SCALE GENOMIC DNA]</scope>
    <source>
        <strain evidence="1 2">DSM 21851</strain>
    </source>
</reference>
<dbReference type="Proteomes" id="UP000248790">
    <property type="component" value="Unassembled WGS sequence"/>
</dbReference>
<dbReference type="AlphaFoldDB" id="A0A327WQY6"/>
<organism evidence="1 2">
    <name type="scientific">Larkinella arboricola</name>
    <dbReference type="NCBI Taxonomy" id="643671"/>
    <lineage>
        <taxon>Bacteria</taxon>
        <taxon>Pseudomonadati</taxon>
        <taxon>Bacteroidota</taxon>
        <taxon>Cytophagia</taxon>
        <taxon>Cytophagales</taxon>
        <taxon>Spirosomataceae</taxon>
        <taxon>Larkinella</taxon>
    </lineage>
</organism>
<keyword evidence="2" id="KW-1185">Reference proteome</keyword>
<name>A0A327WQY6_LARAB</name>
<sequence>MAIFLTDCHAGPGFVSRSLVLQVNRIPLIETGFAGGLNDNRLMG</sequence>
<evidence type="ECO:0000313" key="1">
    <source>
        <dbReference type="EMBL" id="RAJ93086.1"/>
    </source>
</evidence>
<dbReference type="EMBL" id="QLMC01000006">
    <property type="protein sequence ID" value="RAJ93086.1"/>
    <property type="molecule type" value="Genomic_DNA"/>
</dbReference>
<protein>
    <submittedName>
        <fullName evidence="1">Uncharacterized protein</fullName>
    </submittedName>
</protein>
<accession>A0A327WQY6</accession>
<proteinExistence type="predicted"/>
<comment type="caution">
    <text evidence="1">The sequence shown here is derived from an EMBL/GenBank/DDBJ whole genome shotgun (WGS) entry which is preliminary data.</text>
</comment>
<gene>
    <name evidence="1" type="ORF">LX87_04598</name>
</gene>